<evidence type="ECO:0000313" key="1">
    <source>
        <dbReference type="EMBL" id="MDO7847663.1"/>
    </source>
</evidence>
<reference evidence="1" key="1">
    <citation type="submission" date="2023-07" db="EMBL/GenBank/DDBJ databases">
        <authorList>
            <person name="Kim M.K."/>
        </authorList>
    </citation>
    <scope>NUCLEOTIDE SEQUENCE</scope>
    <source>
        <strain evidence="1">M29</strain>
    </source>
</reference>
<name>A0ABT9ACT0_9BACT</name>
<keyword evidence="2" id="KW-1185">Reference proteome</keyword>
<sequence>MVRKTGKKTGKVRNVETDKVKLTFQGILYKSALEVFCAQELVRNGLPVHYEEVSYTLQEGFTCPVVSWEAKEKKVKGEKVKTYLPVSGKVLPMKYTPDFTGPGWVVECKGMVTAEFSMRYKLLKAQLSQQKTPPTLFMPRNREQVSLTVQAIIQLTNNP</sequence>
<evidence type="ECO:0000313" key="2">
    <source>
        <dbReference type="Proteomes" id="UP001167796"/>
    </source>
</evidence>
<gene>
    <name evidence="1" type="ORF">Q5H92_14940</name>
</gene>
<organism evidence="1 2">
    <name type="scientific">Hymenobacter mellowenesis</name>
    <dbReference type="NCBI Taxonomy" id="3063995"/>
    <lineage>
        <taxon>Bacteria</taxon>
        <taxon>Pseudomonadati</taxon>
        <taxon>Bacteroidota</taxon>
        <taxon>Cytophagia</taxon>
        <taxon>Cytophagales</taxon>
        <taxon>Hymenobacteraceae</taxon>
        <taxon>Hymenobacter</taxon>
    </lineage>
</organism>
<dbReference type="Gene3D" id="3.40.91.30">
    <property type="match status" value="1"/>
</dbReference>
<protein>
    <recommendedName>
        <fullName evidence="3">DUF1064 domain-containing protein</fullName>
    </recommendedName>
</protein>
<proteinExistence type="predicted"/>
<accession>A0ABT9ACT0</accession>
<evidence type="ECO:0008006" key="3">
    <source>
        <dbReference type="Google" id="ProtNLM"/>
    </source>
</evidence>
<comment type="caution">
    <text evidence="1">The sequence shown here is derived from an EMBL/GenBank/DDBJ whole genome shotgun (WGS) entry which is preliminary data.</text>
</comment>
<dbReference type="RefSeq" id="WP_305012343.1">
    <property type="nucleotide sequence ID" value="NZ_JAUQSX010000007.1"/>
</dbReference>
<dbReference type="EMBL" id="JAUQSX010000007">
    <property type="protein sequence ID" value="MDO7847663.1"/>
    <property type="molecule type" value="Genomic_DNA"/>
</dbReference>
<dbReference type="Proteomes" id="UP001167796">
    <property type="component" value="Unassembled WGS sequence"/>
</dbReference>